<dbReference type="PANTHER" id="PTHR30536">
    <property type="entry name" value="ALTRONATE/GALACTARATE DEHYDRATASE"/>
    <property type="match status" value="1"/>
</dbReference>
<evidence type="ECO:0000259" key="1">
    <source>
        <dbReference type="Pfam" id="PF20629"/>
    </source>
</evidence>
<organism evidence="2">
    <name type="scientific">Moorella thermoacetica Y72</name>
    <dbReference type="NCBI Taxonomy" id="1325331"/>
    <lineage>
        <taxon>Bacteria</taxon>
        <taxon>Bacillati</taxon>
        <taxon>Bacillota</taxon>
        <taxon>Clostridia</taxon>
        <taxon>Neomoorellales</taxon>
        <taxon>Neomoorellaceae</taxon>
        <taxon>Neomoorella</taxon>
    </lineage>
</organism>
<proteinExistence type="predicted"/>
<dbReference type="AlphaFoldDB" id="A0A0S6U8S1"/>
<accession>A0A0S6U8S1</accession>
<dbReference type="PANTHER" id="PTHR30536:SF5">
    <property type="entry name" value="ALTRONATE DEHYDRATASE"/>
    <property type="match status" value="1"/>
</dbReference>
<dbReference type="InterPro" id="IPR052172">
    <property type="entry name" value="UxaA_altronate/galactarate_dh"/>
</dbReference>
<dbReference type="EMBL" id="DF238840">
    <property type="protein sequence ID" value="GAF25093.1"/>
    <property type="molecule type" value="Genomic_DNA"/>
</dbReference>
<evidence type="ECO:0000313" key="2">
    <source>
        <dbReference type="EMBL" id="GAF25093.1"/>
    </source>
</evidence>
<name>A0A0S6U8S1_NEOTH</name>
<protein>
    <submittedName>
        <fullName evidence="2">Altronate dehydratase</fullName>
    </submittedName>
</protein>
<dbReference type="Pfam" id="PF20629">
    <property type="entry name" value="GD_AH_C"/>
    <property type="match status" value="1"/>
</dbReference>
<dbReference type="InterPro" id="IPR048332">
    <property type="entry name" value="GD_AH_C"/>
</dbReference>
<gene>
    <name evidence="2" type="ORF">MTY_0422</name>
</gene>
<sequence>MGTSRFRISQYVDLRGSQPTEGNIAGGSVLHFFTPGQGNIVGNPVIPVIKIYANPVNVATMSEDIDVDAEALSHKEFILTNRSAS</sequence>
<feature type="domain" description="D-galactarate/Altronate dehydratase C-terminal" evidence="1">
    <location>
        <begin position="20"/>
        <end position="75"/>
    </location>
</feature>
<dbReference type="GO" id="GO:0019698">
    <property type="term" value="P:D-galacturonate catabolic process"/>
    <property type="evidence" value="ECO:0007669"/>
    <property type="project" value="TreeGrafter"/>
</dbReference>
<dbReference type="Proteomes" id="UP000063718">
    <property type="component" value="Unassembled WGS sequence"/>
</dbReference>
<reference evidence="2" key="1">
    <citation type="journal article" date="2014" name="Gene">
        <title>Genome-guided analysis of transformation efficiency and carbon dioxide assimilation by Moorella thermoacetica Y72.</title>
        <authorList>
            <person name="Tsukahara K."/>
            <person name="Kita A."/>
            <person name="Nakashimada Y."/>
            <person name="Hoshino T."/>
            <person name="Murakami K."/>
        </authorList>
    </citation>
    <scope>NUCLEOTIDE SEQUENCE [LARGE SCALE GENOMIC DNA]</scope>
    <source>
        <strain evidence="2">Y72</strain>
    </source>
</reference>